<gene>
    <name evidence="2" type="ORF">MKZ38_004982</name>
</gene>
<comment type="caution">
    <text evidence="2">The sequence shown here is derived from an EMBL/GenBank/DDBJ whole genome shotgun (WGS) entry which is preliminary data.</text>
</comment>
<reference evidence="2" key="1">
    <citation type="submission" date="2022-07" db="EMBL/GenBank/DDBJ databases">
        <title>Draft genome sequence of Zalerion maritima ATCC 34329, a (micro)plastics degrading marine fungus.</title>
        <authorList>
            <person name="Paco A."/>
            <person name="Goncalves M.F.M."/>
            <person name="Rocha-Santos T.A.P."/>
            <person name="Alves A."/>
        </authorList>
    </citation>
    <scope>NUCLEOTIDE SEQUENCE</scope>
    <source>
        <strain evidence="2">ATCC 34329</strain>
    </source>
</reference>
<dbReference type="InterPro" id="IPR000182">
    <property type="entry name" value="GNAT_dom"/>
</dbReference>
<dbReference type="Proteomes" id="UP001201980">
    <property type="component" value="Unassembled WGS sequence"/>
</dbReference>
<dbReference type="EMBL" id="JAKWBI020000295">
    <property type="protein sequence ID" value="KAJ2897103.1"/>
    <property type="molecule type" value="Genomic_DNA"/>
</dbReference>
<sequence length="217" mass="23666">MEPFIRPYQAEDFDATAHICRATLPPSLSRSKDASFLAPYLWTHQYTHLSPGTCFVLDSGSGVAVGYCIGCPSVPDLVSAYPSYISGVLKPDVPPPEQAEKAEPWCLPGTQDVNPRALIQQAYDVQKLLVNGRKEVIAKWKGTMHIDLLDAYQGKGWGKKLIEKFVEAVKGSGQNEGGVHIGIAGENGKVVKFYEKVGFKNIAGGEKSGTIWMVRDI</sequence>
<name>A0AAD5WQP6_9PEZI</name>
<dbReference type="InterPro" id="IPR016181">
    <property type="entry name" value="Acyl_CoA_acyltransferase"/>
</dbReference>
<proteinExistence type="predicted"/>
<organism evidence="2 3">
    <name type="scientific">Zalerion maritima</name>
    <dbReference type="NCBI Taxonomy" id="339359"/>
    <lineage>
        <taxon>Eukaryota</taxon>
        <taxon>Fungi</taxon>
        <taxon>Dikarya</taxon>
        <taxon>Ascomycota</taxon>
        <taxon>Pezizomycotina</taxon>
        <taxon>Sordariomycetes</taxon>
        <taxon>Lulworthiomycetidae</taxon>
        <taxon>Lulworthiales</taxon>
        <taxon>Lulworthiaceae</taxon>
        <taxon>Zalerion</taxon>
    </lineage>
</organism>
<evidence type="ECO:0000313" key="2">
    <source>
        <dbReference type="EMBL" id="KAJ2897103.1"/>
    </source>
</evidence>
<evidence type="ECO:0000259" key="1">
    <source>
        <dbReference type="Pfam" id="PF13508"/>
    </source>
</evidence>
<keyword evidence="3" id="KW-1185">Reference proteome</keyword>
<protein>
    <submittedName>
        <fullName evidence="2">Acetyltransferase</fullName>
    </submittedName>
</protein>
<dbReference type="SUPFAM" id="SSF55729">
    <property type="entry name" value="Acyl-CoA N-acyltransferases (Nat)"/>
    <property type="match status" value="1"/>
</dbReference>
<feature type="domain" description="N-acetyltransferase" evidence="1">
    <location>
        <begin position="148"/>
        <end position="200"/>
    </location>
</feature>
<evidence type="ECO:0000313" key="3">
    <source>
        <dbReference type="Proteomes" id="UP001201980"/>
    </source>
</evidence>
<dbReference type="GO" id="GO:0016747">
    <property type="term" value="F:acyltransferase activity, transferring groups other than amino-acyl groups"/>
    <property type="evidence" value="ECO:0007669"/>
    <property type="project" value="InterPro"/>
</dbReference>
<accession>A0AAD5WQP6</accession>
<dbReference type="Gene3D" id="3.40.630.30">
    <property type="match status" value="1"/>
</dbReference>
<dbReference type="AlphaFoldDB" id="A0AAD5WQP6"/>
<dbReference type="Pfam" id="PF13508">
    <property type="entry name" value="Acetyltransf_7"/>
    <property type="match status" value="1"/>
</dbReference>